<dbReference type="RefSeq" id="WP_089397420.1">
    <property type="nucleotide sequence ID" value="NZ_FZOT01000001.1"/>
</dbReference>
<evidence type="ECO:0000313" key="2">
    <source>
        <dbReference type="Proteomes" id="UP000198284"/>
    </source>
</evidence>
<evidence type="ECO:0000313" key="1">
    <source>
        <dbReference type="EMBL" id="SNS13446.1"/>
    </source>
</evidence>
<protein>
    <submittedName>
        <fullName evidence="1">Uncharacterized protein</fullName>
    </submittedName>
</protein>
<dbReference type="AlphaFoldDB" id="A0A239BZW4"/>
<sequence length="142" mass="16311">MALILSCYYLDDPLGDDELQFLRQTLIGPQARFWTGAAALAQKRVPFVLPLPGKGGFHRRSREQRAQAVRRHLRQAGIAGDRGHQVVWVMPRDAEWDAVFQFAIRLETTFAPFVVQRWFEREGELKRGQAKVIDTHMLIQGL</sequence>
<dbReference type="Proteomes" id="UP000198284">
    <property type="component" value="Unassembled WGS sequence"/>
</dbReference>
<keyword evidence="2" id="KW-1185">Reference proteome</keyword>
<reference evidence="1 2" key="1">
    <citation type="submission" date="2017-06" db="EMBL/GenBank/DDBJ databases">
        <authorList>
            <person name="Kim H.J."/>
            <person name="Triplett B.A."/>
        </authorList>
    </citation>
    <scope>NUCLEOTIDE SEQUENCE [LARGE SCALE GENOMIC DNA]</scope>
    <source>
        <strain evidence="1 2">U15</strain>
    </source>
</reference>
<dbReference type="OrthoDB" id="8719097at2"/>
<organism evidence="1 2">
    <name type="scientific">Noviherbaspirillum humi</name>
    <dbReference type="NCBI Taxonomy" id="1688639"/>
    <lineage>
        <taxon>Bacteria</taxon>
        <taxon>Pseudomonadati</taxon>
        <taxon>Pseudomonadota</taxon>
        <taxon>Betaproteobacteria</taxon>
        <taxon>Burkholderiales</taxon>
        <taxon>Oxalobacteraceae</taxon>
        <taxon>Noviherbaspirillum</taxon>
    </lineage>
</organism>
<gene>
    <name evidence="1" type="ORF">SAMN06265795_101182</name>
</gene>
<proteinExistence type="predicted"/>
<dbReference type="EMBL" id="FZOT01000001">
    <property type="protein sequence ID" value="SNS13446.1"/>
    <property type="molecule type" value="Genomic_DNA"/>
</dbReference>
<accession>A0A239BZW4</accession>
<name>A0A239BZW4_9BURK</name>